<gene>
    <name evidence="5" type="ORF">ICL16_31800</name>
</gene>
<dbReference type="SMART" id="SM00490">
    <property type="entry name" value="HELICc"/>
    <property type="match status" value="1"/>
</dbReference>
<feature type="domain" description="Helicase ATP-binding" evidence="3">
    <location>
        <begin position="42"/>
        <end position="221"/>
    </location>
</feature>
<reference evidence="5" key="1">
    <citation type="submission" date="2020-09" db="EMBL/GenBank/DDBJ databases">
        <title>Iningainema tapete sp. nov. (Scytonemataceae, Cyanobacteria) from greenhouses in central Florida (USA) produces two types of nodularin with biosynthetic potential for microcystin-LR and anabaenopeptins.</title>
        <authorList>
            <person name="Berthold D.E."/>
            <person name="Lefler F.W."/>
            <person name="Huang I.-S."/>
            <person name="Abdulla H."/>
            <person name="Zimba P.V."/>
            <person name="Laughinghouse H.D. IV."/>
        </authorList>
    </citation>
    <scope>NUCLEOTIDE SEQUENCE</scope>
    <source>
        <strain evidence="5">BLCCT55</strain>
    </source>
</reference>
<keyword evidence="1" id="KW-0547">Nucleotide-binding</keyword>
<dbReference type="InterPro" id="IPR011545">
    <property type="entry name" value="DEAD/DEAH_box_helicase_dom"/>
</dbReference>
<keyword evidence="5" id="KW-0378">Hydrolase</keyword>
<dbReference type="PANTHER" id="PTHR47962:SF5">
    <property type="entry name" value="ATP-DEPENDENT HELICASE LHR-RELATED"/>
    <property type="match status" value="1"/>
</dbReference>
<dbReference type="RefSeq" id="WP_190835591.1">
    <property type="nucleotide sequence ID" value="NZ_CAWPPI010000097.1"/>
</dbReference>
<dbReference type="GO" id="GO:0004386">
    <property type="term" value="F:helicase activity"/>
    <property type="evidence" value="ECO:0007669"/>
    <property type="project" value="UniProtKB-KW"/>
</dbReference>
<dbReference type="InterPro" id="IPR052511">
    <property type="entry name" value="ATP-dep_Helicase"/>
</dbReference>
<dbReference type="CDD" id="cd17922">
    <property type="entry name" value="DEXHc_LHR-like"/>
    <property type="match status" value="1"/>
</dbReference>
<dbReference type="PROSITE" id="PS51194">
    <property type="entry name" value="HELICASE_CTER"/>
    <property type="match status" value="1"/>
</dbReference>
<dbReference type="InterPro" id="IPR001650">
    <property type="entry name" value="Helicase_C-like"/>
</dbReference>
<keyword evidence="6" id="KW-1185">Reference proteome</keyword>
<dbReference type="SUPFAM" id="SSF52540">
    <property type="entry name" value="P-loop containing nucleoside triphosphate hydrolases"/>
    <property type="match status" value="1"/>
</dbReference>
<dbReference type="Pfam" id="PF00271">
    <property type="entry name" value="Helicase_C"/>
    <property type="match status" value="1"/>
</dbReference>
<dbReference type="Proteomes" id="UP000629098">
    <property type="component" value="Unassembled WGS sequence"/>
</dbReference>
<protein>
    <submittedName>
        <fullName evidence="5">DEAD/DEAH box helicase</fullName>
    </submittedName>
</protein>
<dbReference type="GO" id="GO:0003677">
    <property type="term" value="F:DNA binding"/>
    <property type="evidence" value="ECO:0007669"/>
    <property type="project" value="TreeGrafter"/>
</dbReference>
<proteinExistence type="predicted"/>
<evidence type="ECO:0000256" key="1">
    <source>
        <dbReference type="ARBA" id="ARBA00022741"/>
    </source>
</evidence>
<evidence type="ECO:0000259" key="3">
    <source>
        <dbReference type="PROSITE" id="PS51192"/>
    </source>
</evidence>
<dbReference type="EMBL" id="JACXAE010000097">
    <property type="protein sequence ID" value="MBD2776516.1"/>
    <property type="molecule type" value="Genomic_DNA"/>
</dbReference>
<evidence type="ECO:0000313" key="5">
    <source>
        <dbReference type="EMBL" id="MBD2776516.1"/>
    </source>
</evidence>
<keyword evidence="5" id="KW-0347">Helicase</keyword>
<dbReference type="SMART" id="SM00487">
    <property type="entry name" value="DEXDc"/>
    <property type="match status" value="1"/>
</dbReference>
<sequence length="764" mass="85644">MSDVYNKSKAQGAFFRLAPFIQEYIYNHNWTELRPVQTEACKVIFDTDEHLLIAAGTASGKTEAAFLPILTLLHENPASSIGVLYIGPIKALINDQFERLNDLLKEADIPVWHWHGDVSQSHKNKLLKNPRGVLQITPESLESLLINKNHDLLRLFGDLRFVVIDEIHVFMGSERGCQILCQLGRLASLTRVHPRRVGLSATLGDYSLAEVWLGSGTDKGVITPRVEVGQRRVKLGVEFFVLNRLPFGTLRERAASRREDAKSAKGRGEGREDYERYIFDVCGAGKCLIFANSKSEAESVVAGLRGLAADEGAEDVFYVHHGSVSASLRRAAEMAMREPGVPAVVAATMTLELGVDIGFLERVVQLEAPLSVASFLQRLGRAGRRGEAADMRFVCGEDEPRLEASLPELVPWQLLQCIAIIQLYLEERWIEPSVPPRHPFSLLYQQTMSILAAAGEMKVAVLARQVLSLPSFAAVSQDDFKLLLRYLIDIQHIDRTDKGNLIIGLAGEKVVGNFNFYAVFSANQEYVVKQGSTEIGSVMTPVSVGSQFALSGRSWQVLEVDFKKKIILVQPGEGTTANIYWRGGTGNIHTKVLQRMRQVLFEDVEYGYLQKNALQRLQSVRQLTRNAGLDKHNIVLLEKGKCCIFPWMGTVAYRTLERLLNCFCRESLEIHSIGGVNPYFLTLKLAKDKFQYIYPEIVSLSEQRITAEHLVSSSEPLELQKYDEFIPHPLLRKAFAHDYLDMPELRQQVALWQRSPTSQKLSGI</sequence>
<dbReference type="AlphaFoldDB" id="A0A8J6XNW7"/>
<dbReference type="InterPro" id="IPR027417">
    <property type="entry name" value="P-loop_NTPase"/>
</dbReference>
<evidence type="ECO:0000259" key="4">
    <source>
        <dbReference type="PROSITE" id="PS51194"/>
    </source>
</evidence>
<organism evidence="5 6">
    <name type="scientific">Iningainema tapete BLCC-T55</name>
    <dbReference type="NCBI Taxonomy" id="2748662"/>
    <lineage>
        <taxon>Bacteria</taxon>
        <taxon>Bacillati</taxon>
        <taxon>Cyanobacteriota</taxon>
        <taxon>Cyanophyceae</taxon>
        <taxon>Nostocales</taxon>
        <taxon>Scytonemataceae</taxon>
        <taxon>Iningainema tapete</taxon>
    </lineage>
</organism>
<dbReference type="GO" id="GO:0016887">
    <property type="term" value="F:ATP hydrolysis activity"/>
    <property type="evidence" value="ECO:0007669"/>
    <property type="project" value="TreeGrafter"/>
</dbReference>
<dbReference type="Pfam" id="PF00270">
    <property type="entry name" value="DEAD"/>
    <property type="match status" value="1"/>
</dbReference>
<keyword evidence="2" id="KW-0067">ATP-binding</keyword>
<evidence type="ECO:0000256" key="2">
    <source>
        <dbReference type="ARBA" id="ARBA00022840"/>
    </source>
</evidence>
<dbReference type="PROSITE" id="PS51192">
    <property type="entry name" value="HELICASE_ATP_BIND_1"/>
    <property type="match status" value="1"/>
</dbReference>
<dbReference type="InterPro" id="IPR014001">
    <property type="entry name" value="Helicase_ATP-bd"/>
</dbReference>
<dbReference type="PANTHER" id="PTHR47962">
    <property type="entry name" value="ATP-DEPENDENT HELICASE LHR-RELATED-RELATED"/>
    <property type="match status" value="1"/>
</dbReference>
<evidence type="ECO:0000313" key="6">
    <source>
        <dbReference type="Proteomes" id="UP000629098"/>
    </source>
</evidence>
<dbReference type="Gene3D" id="3.40.50.300">
    <property type="entry name" value="P-loop containing nucleotide triphosphate hydrolases"/>
    <property type="match status" value="2"/>
</dbReference>
<dbReference type="GO" id="GO:0005524">
    <property type="term" value="F:ATP binding"/>
    <property type="evidence" value="ECO:0007669"/>
    <property type="project" value="UniProtKB-KW"/>
</dbReference>
<feature type="domain" description="Helicase C-terminal" evidence="4">
    <location>
        <begin position="273"/>
        <end position="426"/>
    </location>
</feature>
<accession>A0A8J6XNW7</accession>
<comment type="caution">
    <text evidence="5">The sequence shown here is derived from an EMBL/GenBank/DDBJ whole genome shotgun (WGS) entry which is preliminary data.</text>
</comment>
<name>A0A8J6XNW7_9CYAN</name>